<proteinExistence type="predicted"/>
<dbReference type="EMBL" id="JACEHE010000003">
    <property type="protein sequence ID" value="MBA2945490.1"/>
    <property type="molecule type" value="Genomic_DNA"/>
</dbReference>
<dbReference type="SUPFAM" id="SSF49785">
    <property type="entry name" value="Galactose-binding domain-like"/>
    <property type="match status" value="1"/>
</dbReference>
<dbReference type="Gene3D" id="2.60.120.260">
    <property type="entry name" value="Galactose-binding domain-like"/>
    <property type="match status" value="1"/>
</dbReference>
<accession>A0A7W0DIA6</accession>
<evidence type="ECO:0000313" key="2">
    <source>
        <dbReference type="Proteomes" id="UP000545761"/>
    </source>
</evidence>
<name>A0A7W0DIA6_9ACTN</name>
<evidence type="ECO:0000313" key="1">
    <source>
        <dbReference type="EMBL" id="MBA2945490.1"/>
    </source>
</evidence>
<dbReference type="RefSeq" id="WP_181656443.1">
    <property type="nucleotide sequence ID" value="NZ_JACEHE010000003.1"/>
</dbReference>
<dbReference type="InterPro" id="IPR008979">
    <property type="entry name" value="Galactose-bd-like_sf"/>
</dbReference>
<sequence>MEAEVSRTGAEPGGAALEFHVGDRVLVRIAVPPTGDRHAWTTVGCWLPDALDGVHDLRLTLHGDVRAAAFRFASAHPPEG</sequence>
<dbReference type="AlphaFoldDB" id="A0A7W0DIA6"/>
<reference evidence="1 2" key="1">
    <citation type="submission" date="2020-07" db="EMBL/GenBank/DDBJ databases">
        <title>Streptomyces isolated from Indian soil.</title>
        <authorList>
            <person name="Mandal S."/>
            <person name="Maiti P.K."/>
        </authorList>
    </citation>
    <scope>NUCLEOTIDE SEQUENCE [LARGE SCALE GENOMIC DNA]</scope>
    <source>
        <strain evidence="1 2">PSKA28</strain>
    </source>
</reference>
<gene>
    <name evidence="1" type="ORF">H1D24_06560</name>
</gene>
<organism evidence="1 2">
    <name type="scientific">Streptomyces himalayensis subsp. himalayensis</name>
    <dbReference type="NCBI Taxonomy" id="2756131"/>
    <lineage>
        <taxon>Bacteria</taxon>
        <taxon>Bacillati</taxon>
        <taxon>Actinomycetota</taxon>
        <taxon>Actinomycetes</taxon>
        <taxon>Kitasatosporales</taxon>
        <taxon>Streptomycetaceae</taxon>
        <taxon>Streptomyces</taxon>
        <taxon>Streptomyces himalayensis</taxon>
    </lineage>
</organism>
<protein>
    <submittedName>
        <fullName evidence="1">Uncharacterized protein</fullName>
    </submittedName>
</protein>
<comment type="caution">
    <text evidence="1">The sequence shown here is derived from an EMBL/GenBank/DDBJ whole genome shotgun (WGS) entry which is preliminary data.</text>
</comment>
<dbReference type="Proteomes" id="UP000545761">
    <property type="component" value="Unassembled WGS sequence"/>
</dbReference>